<proteinExistence type="predicted"/>
<dbReference type="RefSeq" id="WP_194811283.1">
    <property type="nucleotide sequence ID" value="NZ_CP063056.1"/>
</dbReference>
<accession>A0ABX6UWF4</accession>
<dbReference type="GO" id="GO:0008168">
    <property type="term" value="F:methyltransferase activity"/>
    <property type="evidence" value="ECO:0007669"/>
    <property type="project" value="UniProtKB-KW"/>
</dbReference>
<dbReference type="SUPFAM" id="SSF53756">
    <property type="entry name" value="UDP-Glycosyltransferase/glycogen phosphorylase"/>
    <property type="match status" value="1"/>
</dbReference>
<keyword evidence="2" id="KW-1185">Reference proteome</keyword>
<evidence type="ECO:0000313" key="1">
    <source>
        <dbReference type="EMBL" id="QPB41688.1"/>
    </source>
</evidence>
<keyword evidence="1" id="KW-0489">Methyltransferase</keyword>
<gene>
    <name evidence="1" type="ORF">IHV77_06995</name>
</gene>
<sequence length="512" mass="59380">MTETNLALRLCSDEFVQEHIKQEFLNTLTIIPWNKSHGAKNRLNFIQTNTLDVLFVSSDIFYSDEAILCWSRALKNSGILVLESTIERKIEQIALQFSFIFTLVPSGNKNVWILQKDVKENAEQLYNRLRQTIQEKLPLESVLTAIKNFEMVEPNHSISFFTRHKLKAQGAKLPAYDIWKTYAGRIPTSLGMLYQALGLLADGDYQRGFKEREMLLGNAHARRTKVPPKEEWLPKRWKGERLAGKTLVVWSEFGLGDEIMFSQLAYYLKMQGATTIWMVQKPIVSLIKTHPDIDQVIGIDELEKLEEFDYWVYPHEILVYVDTPFQDLPKRLPYLFVPSQKMADSANLFHQTKNLKVGIVWRGDSTHENDKYRSIHNPAYIERLFKLKGIDWYCVQKVCNDNETALLEKYNIPNMVKNSGDFLDTATILKHLDLLVAVDTSVAHVAGALGLPTFLMLPYIVDWRWGMTEKTNMWYKDMISFRNNWPSTEWDNVIEEISQALTEKVMLKKAKD</sequence>
<protein>
    <submittedName>
        <fullName evidence="1">Methyltransferase type 11</fullName>
    </submittedName>
</protein>
<dbReference type="Proteomes" id="UP000663069">
    <property type="component" value="Chromosome"/>
</dbReference>
<dbReference type="EMBL" id="CP063056">
    <property type="protein sequence ID" value="QPB41688.1"/>
    <property type="molecule type" value="Genomic_DNA"/>
</dbReference>
<reference evidence="1 2" key="1">
    <citation type="submission" date="2020-10" db="EMBL/GenBank/DDBJ databases">
        <title>Genome Sequencing of Rodentibacter spp. strain DSM111151.</title>
        <authorList>
            <person name="Benga L."/>
            <person name="Lautwein T."/>
        </authorList>
    </citation>
    <scope>NUCLEOTIDE SEQUENCE [LARGE SCALE GENOMIC DNA]</scope>
    <source>
        <strain evidence="1 2">DSM 111151</strain>
    </source>
</reference>
<dbReference type="Gene3D" id="3.40.50.2000">
    <property type="entry name" value="Glycogen Phosphorylase B"/>
    <property type="match status" value="1"/>
</dbReference>
<evidence type="ECO:0000313" key="2">
    <source>
        <dbReference type="Proteomes" id="UP000663069"/>
    </source>
</evidence>
<keyword evidence="1" id="KW-0808">Transferase</keyword>
<name>A0ABX6UWF4_9PAST</name>
<dbReference type="GO" id="GO:0032259">
    <property type="term" value="P:methylation"/>
    <property type="evidence" value="ECO:0007669"/>
    <property type="project" value="UniProtKB-KW"/>
</dbReference>
<organism evidence="1 2">
    <name type="scientific">Rodentibacter haemolyticus</name>
    <dbReference type="NCBI Taxonomy" id="2778911"/>
    <lineage>
        <taxon>Bacteria</taxon>
        <taxon>Pseudomonadati</taxon>
        <taxon>Pseudomonadota</taxon>
        <taxon>Gammaproteobacteria</taxon>
        <taxon>Pasteurellales</taxon>
        <taxon>Pasteurellaceae</taxon>
        <taxon>Rodentibacter</taxon>
    </lineage>
</organism>